<evidence type="ECO:0000256" key="13">
    <source>
        <dbReference type="ARBA" id="ARBA00023235"/>
    </source>
</evidence>
<dbReference type="InterPro" id="IPR006554">
    <property type="entry name" value="Helicase-like_DEXD_c2"/>
</dbReference>
<evidence type="ECO:0000256" key="6">
    <source>
        <dbReference type="ARBA" id="ARBA00022801"/>
    </source>
</evidence>
<organism evidence="17 18">
    <name type="scientific">Dunaliella salina</name>
    <name type="common">Green alga</name>
    <name type="synonym">Protococcus salinus</name>
    <dbReference type="NCBI Taxonomy" id="3046"/>
    <lineage>
        <taxon>Eukaryota</taxon>
        <taxon>Viridiplantae</taxon>
        <taxon>Chlorophyta</taxon>
        <taxon>core chlorophytes</taxon>
        <taxon>Chlorophyceae</taxon>
        <taxon>CS clade</taxon>
        <taxon>Chlamydomonadales</taxon>
        <taxon>Dunaliellaceae</taxon>
        <taxon>Dunaliella</taxon>
    </lineage>
</organism>
<dbReference type="Pfam" id="PF13307">
    <property type="entry name" value="Helicase_C_2"/>
    <property type="match status" value="1"/>
</dbReference>
<dbReference type="PROSITE" id="PS51193">
    <property type="entry name" value="HELICASE_ATP_BIND_2"/>
    <property type="match status" value="1"/>
</dbReference>
<evidence type="ECO:0000256" key="10">
    <source>
        <dbReference type="ARBA" id="ARBA00023014"/>
    </source>
</evidence>
<evidence type="ECO:0000256" key="1">
    <source>
        <dbReference type="ARBA" id="ARBA00004123"/>
    </source>
</evidence>
<dbReference type="InterPro" id="IPR014013">
    <property type="entry name" value="Helic_SF1/SF2_ATP-bd_DinG/Rad3"/>
</dbReference>
<keyword evidence="6" id="KW-0378">Hydrolase</keyword>
<evidence type="ECO:0000256" key="8">
    <source>
        <dbReference type="ARBA" id="ARBA00022840"/>
    </source>
</evidence>
<feature type="domain" description="Helicase ATP-binding" evidence="16">
    <location>
        <begin position="1"/>
        <end position="341"/>
    </location>
</feature>
<keyword evidence="13" id="KW-0413">Isomerase</keyword>
<keyword evidence="10" id="KW-0411">Iron-sulfur</keyword>
<keyword evidence="5" id="KW-0227">DNA damage</keyword>
<evidence type="ECO:0000256" key="12">
    <source>
        <dbReference type="ARBA" id="ARBA00023204"/>
    </source>
</evidence>
<evidence type="ECO:0000256" key="11">
    <source>
        <dbReference type="ARBA" id="ARBA00023125"/>
    </source>
</evidence>
<dbReference type="PANTHER" id="PTHR11472">
    <property type="entry name" value="DNA REPAIR DEAD HELICASE RAD3/XP-D SUBFAMILY MEMBER"/>
    <property type="match status" value="1"/>
</dbReference>
<evidence type="ECO:0000259" key="16">
    <source>
        <dbReference type="PROSITE" id="PS51193"/>
    </source>
</evidence>
<dbReference type="InterPro" id="IPR010614">
    <property type="entry name" value="RAD3-like_helicase_DEAD"/>
</dbReference>
<feature type="compositionally biased region" description="Low complexity" evidence="15">
    <location>
        <begin position="64"/>
        <end position="93"/>
    </location>
</feature>
<sequence>MGRVIRALREGKNALLESPTGTGKTLCLLCATLAWRESLKGYRPDKAPPSNTNPWSLSNPPAPAASSSRSSGAGSAGSAAASGNASQPPADPALAHLHPALQAILLANGPNAAAANNKAAAAAAGVGAESGQGGSSSDNSALPAVIYSSRTHSQLAQVIKELKNTSYVDRIRSTVLSSRQQTCLHPQVQRENRRYNNLKYSSRSKDWSSKLDSVPDIEDLVSVGRGHTLCPFYMSKDAAKDANIIFMPYNYLLDANTRKTLVDQVRWDNAIVIFDEAHNVEGVCSDASSCDLTAKQLTDALAEAKRCKEVCLDRIERGATYDPSEPTSERNINHRQLYTDLDLPCQNGSHSTYFAGAGIFLFEFLRGFNITESTLPILNTSIDTASDMLQLRVTRIRKGNQRNAGHCPCRLLHIQSFLNLAFNTLDPIGTRPGSLPAHKGYRVHIHLEKSWGADKLHAPTLSYWCFIPGMAFRMLKALNLRSILLTSGTLAPLDSFAHELQLQFDIRLENPHIIQASQVWVGVLAQGPSGHALCSNYQARNDIEYKEDLGNAVANFARIVPDGLLVFFPSYGVLEMCLKHWRENEKGSSGSTMSRITRHKAPFVEPRDGSQFQQVIDGYKSKLEEPTGNGAIFFAVCRGKVSEGLDFSDRAGRGVIITGIPYAMRNDPKVRLKRDVLDEDARMTKGGGAALTGDAWYVQQAMRAVNQAMGRVIRHRWDFGAVILADRRFAEKGTQRQMSKWLEKNMVHHANFGTASSSLTRFFKDKQGFQAPACYSGKAAATAVGSAGQGAAGGSAFQVVASSAAGSAQGGQIYAAGGGGGRGGRAGLIDSLPSAIDVSGLGSIGGFGAGGMGGNKASGGGARAADKPLLQPFQKGGLLGMLEQHHAATTQQQQQQQWLHSNSNSQHAWEHGDGSSRGEGAVSHLGDLLQMGSRSAREASIGVEGGVGAASGGASFGGRGLSSGRMGGSGGLSVGRSGGLFDWQALSAMPPTRGPAQRAHIAPTYEDPNA</sequence>
<dbReference type="NCBIfam" id="TIGR00604">
    <property type="entry name" value="rad3"/>
    <property type="match status" value="1"/>
</dbReference>
<protein>
    <submittedName>
        <fullName evidence="17">Helicase C-terminal domain-containing protein</fullName>
    </submittedName>
</protein>
<keyword evidence="12" id="KW-0234">DNA repair</keyword>
<comment type="subcellular location">
    <subcellularLocation>
        <location evidence="1">Nucleus</location>
    </subcellularLocation>
</comment>
<keyword evidence="2" id="KW-0004">4Fe-4S</keyword>
<dbReference type="Gene3D" id="3.40.50.300">
    <property type="entry name" value="P-loop containing nucleotide triphosphate hydrolases"/>
    <property type="match status" value="3"/>
</dbReference>
<evidence type="ECO:0000256" key="3">
    <source>
        <dbReference type="ARBA" id="ARBA00022723"/>
    </source>
</evidence>
<dbReference type="Proteomes" id="UP000815325">
    <property type="component" value="Unassembled WGS sequence"/>
</dbReference>
<feature type="non-terminal residue" evidence="17">
    <location>
        <position position="1010"/>
    </location>
</feature>
<dbReference type="Pfam" id="PF06733">
    <property type="entry name" value="DEAD_2"/>
    <property type="match status" value="1"/>
</dbReference>
<keyword evidence="4" id="KW-0547">Nucleotide-binding</keyword>
<dbReference type="InterPro" id="IPR045028">
    <property type="entry name" value="DinG/Rad3-like"/>
</dbReference>
<evidence type="ECO:0000313" key="17">
    <source>
        <dbReference type="EMBL" id="KAF5829552.1"/>
    </source>
</evidence>
<dbReference type="GO" id="GO:0004386">
    <property type="term" value="F:helicase activity"/>
    <property type="evidence" value="ECO:0007669"/>
    <property type="project" value="UniProtKB-KW"/>
</dbReference>
<evidence type="ECO:0000256" key="4">
    <source>
        <dbReference type="ARBA" id="ARBA00022741"/>
    </source>
</evidence>
<keyword evidence="9" id="KW-0408">Iron</keyword>
<dbReference type="PANTHER" id="PTHR11472:SF34">
    <property type="entry name" value="REGULATOR OF TELOMERE ELONGATION HELICASE 1"/>
    <property type="match status" value="1"/>
</dbReference>
<dbReference type="CDD" id="cd18788">
    <property type="entry name" value="SF2_C_XPD"/>
    <property type="match status" value="1"/>
</dbReference>
<proteinExistence type="predicted"/>
<keyword evidence="7 17" id="KW-0347">Helicase</keyword>
<feature type="compositionally biased region" description="Polar residues" evidence="15">
    <location>
        <begin position="898"/>
        <end position="907"/>
    </location>
</feature>
<dbReference type="EMBL" id="MU070145">
    <property type="protein sequence ID" value="KAF5829552.1"/>
    <property type="molecule type" value="Genomic_DNA"/>
</dbReference>
<reference evidence="17" key="1">
    <citation type="submission" date="2017-08" db="EMBL/GenBank/DDBJ databases">
        <authorList>
            <person name="Polle J.E."/>
            <person name="Barry K."/>
            <person name="Cushman J."/>
            <person name="Schmutz J."/>
            <person name="Tran D."/>
            <person name="Hathwaick L.T."/>
            <person name="Yim W.C."/>
            <person name="Jenkins J."/>
            <person name="Mckie-Krisberg Z.M."/>
            <person name="Prochnik S."/>
            <person name="Lindquist E."/>
            <person name="Dockter R.B."/>
            <person name="Adam C."/>
            <person name="Molina H."/>
            <person name="Bunkerborg J."/>
            <person name="Jin E."/>
            <person name="Buchheim M."/>
            <person name="Magnuson J."/>
        </authorList>
    </citation>
    <scope>NUCLEOTIDE SEQUENCE</scope>
    <source>
        <strain evidence="17">CCAP 19/18</strain>
    </source>
</reference>
<evidence type="ECO:0000256" key="9">
    <source>
        <dbReference type="ARBA" id="ARBA00023004"/>
    </source>
</evidence>
<evidence type="ECO:0000256" key="5">
    <source>
        <dbReference type="ARBA" id="ARBA00022763"/>
    </source>
</evidence>
<feature type="region of interest" description="Disordered" evidence="15">
    <location>
        <begin position="886"/>
        <end position="922"/>
    </location>
</feature>
<dbReference type="SMART" id="SM00488">
    <property type="entry name" value="DEXDc2"/>
    <property type="match status" value="1"/>
</dbReference>
<dbReference type="PROSITE" id="PS00690">
    <property type="entry name" value="DEAH_ATP_HELICASE"/>
    <property type="match status" value="1"/>
</dbReference>
<dbReference type="SUPFAM" id="SSF52540">
    <property type="entry name" value="P-loop containing nucleoside triphosphate hydrolases"/>
    <property type="match status" value="2"/>
</dbReference>
<dbReference type="Pfam" id="PF23109">
    <property type="entry name" value="ARCH_RTEL1"/>
    <property type="match status" value="1"/>
</dbReference>
<feature type="compositionally biased region" description="Low complexity" evidence="15">
    <location>
        <begin position="887"/>
        <end position="897"/>
    </location>
</feature>
<accession>A0ABQ7G4M7</accession>
<feature type="region of interest" description="Disordered" evidence="15">
    <location>
        <begin position="42"/>
        <end position="93"/>
    </location>
</feature>
<dbReference type="InterPro" id="IPR002464">
    <property type="entry name" value="DNA/RNA_helicase_DEAH_CS"/>
</dbReference>
<evidence type="ECO:0000313" key="18">
    <source>
        <dbReference type="Proteomes" id="UP000815325"/>
    </source>
</evidence>
<dbReference type="InterPro" id="IPR006555">
    <property type="entry name" value="ATP-dep_Helicase_C"/>
</dbReference>
<dbReference type="InterPro" id="IPR013020">
    <property type="entry name" value="Rad3/Chl1-like"/>
</dbReference>
<keyword evidence="3" id="KW-0479">Metal-binding</keyword>
<keyword evidence="11" id="KW-0238">DNA-binding</keyword>
<keyword evidence="18" id="KW-1185">Reference proteome</keyword>
<dbReference type="InterPro" id="IPR027417">
    <property type="entry name" value="P-loop_NTPase"/>
</dbReference>
<feature type="region of interest" description="Disordered" evidence="15">
    <location>
        <begin position="987"/>
        <end position="1010"/>
    </location>
</feature>
<gene>
    <name evidence="17" type="ORF">DUNSADRAFT_15934</name>
</gene>
<dbReference type="InterPro" id="IPR057498">
    <property type="entry name" value="Rtel1_ARCH"/>
</dbReference>
<comment type="caution">
    <text evidence="17">The sequence shown here is derived from an EMBL/GenBank/DDBJ whole genome shotgun (WGS) entry which is preliminary data.</text>
</comment>
<keyword evidence="14" id="KW-0539">Nucleus</keyword>
<evidence type="ECO:0000256" key="7">
    <source>
        <dbReference type="ARBA" id="ARBA00022806"/>
    </source>
</evidence>
<keyword evidence="8" id="KW-0067">ATP-binding</keyword>
<evidence type="ECO:0000256" key="15">
    <source>
        <dbReference type="SAM" id="MobiDB-lite"/>
    </source>
</evidence>
<evidence type="ECO:0000256" key="14">
    <source>
        <dbReference type="ARBA" id="ARBA00023242"/>
    </source>
</evidence>
<evidence type="ECO:0000256" key="2">
    <source>
        <dbReference type="ARBA" id="ARBA00022485"/>
    </source>
</evidence>
<name>A0ABQ7G4M7_DUNSA</name>
<dbReference type="SMART" id="SM00491">
    <property type="entry name" value="HELICc2"/>
    <property type="match status" value="1"/>
</dbReference>